<feature type="signal peptide" evidence="1">
    <location>
        <begin position="1"/>
        <end position="18"/>
    </location>
</feature>
<dbReference type="EMBL" id="UHIC01000001">
    <property type="protein sequence ID" value="SUO94949.1"/>
    <property type="molecule type" value="Genomic_DNA"/>
</dbReference>
<dbReference type="PANTHER" id="PTHR21180">
    <property type="entry name" value="ENDONUCLEASE/EXONUCLEASE/PHOSPHATASE FAMILY DOMAIN-CONTAINING PROTEIN 1"/>
    <property type="match status" value="1"/>
</dbReference>
<evidence type="ECO:0000259" key="2">
    <source>
        <dbReference type="SMART" id="SM00278"/>
    </source>
</evidence>
<evidence type="ECO:0000313" key="3">
    <source>
        <dbReference type="EMBL" id="SUO94888.1"/>
    </source>
</evidence>
<name>A0A380MRH5_9GAMM</name>
<dbReference type="Pfam" id="PF12836">
    <property type="entry name" value="HHH_3"/>
    <property type="match status" value="1"/>
</dbReference>
<dbReference type="InterPro" id="IPR010994">
    <property type="entry name" value="RuvA_2-like"/>
</dbReference>
<proteinExistence type="predicted"/>
<dbReference type="GO" id="GO:0015628">
    <property type="term" value="P:protein secretion by the type II secretion system"/>
    <property type="evidence" value="ECO:0007669"/>
    <property type="project" value="TreeGrafter"/>
</dbReference>
<dbReference type="OrthoDB" id="7510573at2"/>
<dbReference type="InterPro" id="IPR003583">
    <property type="entry name" value="Hlx-hairpin-Hlx_DNA-bd_motif"/>
</dbReference>
<dbReference type="AlphaFoldDB" id="A0A380MRH5"/>
<dbReference type="GO" id="GO:0003677">
    <property type="term" value="F:DNA binding"/>
    <property type="evidence" value="ECO:0007669"/>
    <property type="project" value="InterPro"/>
</dbReference>
<dbReference type="InterPro" id="IPR051675">
    <property type="entry name" value="Endo/Exo/Phosphatase_dom_1"/>
</dbReference>
<dbReference type="Gene3D" id="1.10.150.280">
    <property type="entry name" value="AF1531-like domain"/>
    <property type="match status" value="1"/>
</dbReference>
<dbReference type="Proteomes" id="UP000254601">
    <property type="component" value="Unassembled WGS sequence"/>
</dbReference>
<dbReference type="SUPFAM" id="SSF47781">
    <property type="entry name" value="RuvA domain 2-like"/>
    <property type="match status" value="1"/>
</dbReference>
<reference evidence="3 5" key="1">
    <citation type="submission" date="2018-06" db="EMBL/GenBank/DDBJ databases">
        <authorList>
            <consortium name="Pathogen Informatics"/>
            <person name="Doyle S."/>
        </authorList>
    </citation>
    <scope>NUCLEOTIDE SEQUENCE [LARGE SCALE GENOMIC DNA]</scope>
    <source>
        <strain evidence="3 5">NCTC13337</strain>
    </source>
</reference>
<dbReference type="PANTHER" id="PTHR21180:SF32">
    <property type="entry name" value="ENDONUCLEASE_EXONUCLEASE_PHOSPHATASE FAMILY DOMAIN-CONTAINING PROTEIN 1"/>
    <property type="match status" value="1"/>
</dbReference>
<dbReference type="EMBL" id="UHIC01000001">
    <property type="protein sequence ID" value="SUO94888.1"/>
    <property type="molecule type" value="Genomic_DNA"/>
</dbReference>
<organism evidence="3 5">
    <name type="scientific">Suttonella ornithocola</name>
    <dbReference type="NCBI Taxonomy" id="279832"/>
    <lineage>
        <taxon>Bacteria</taxon>
        <taxon>Pseudomonadati</taxon>
        <taxon>Pseudomonadota</taxon>
        <taxon>Gammaproteobacteria</taxon>
        <taxon>Cardiobacteriales</taxon>
        <taxon>Cardiobacteriaceae</taxon>
        <taxon>Suttonella</taxon>
    </lineage>
</organism>
<evidence type="ECO:0000256" key="1">
    <source>
        <dbReference type="SAM" id="SignalP"/>
    </source>
</evidence>
<dbReference type="GO" id="GO:0006281">
    <property type="term" value="P:DNA repair"/>
    <property type="evidence" value="ECO:0007669"/>
    <property type="project" value="InterPro"/>
</dbReference>
<keyword evidence="5" id="KW-1185">Reference proteome</keyword>
<feature type="domain" description="Helix-hairpin-helix DNA-binding motif class 1" evidence="2">
    <location>
        <begin position="58"/>
        <end position="77"/>
    </location>
</feature>
<protein>
    <submittedName>
        <fullName evidence="3">ComE operon protein 1</fullName>
    </submittedName>
</protein>
<dbReference type="NCBIfam" id="TIGR00426">
    <property type="entry name" value="competence protein ComEA helix-hairpin-helix repeat region"/>
    <property type="match status" value="1"/>
</dbReference>
<dbReference type="GO" id="GO:0015627">
    <property type="term" value="C:type II protein secretion system complex"/>
    <property type="evidence" value="ECO:0007669"/>
    <property type="project" value="TreeGrafter"/>
</dbReference>
<accession>A0A380MRH5</accession>
<dbReference type="SMART" id="SM00278">
    <property type="entry name" value="HhH1"/>
    <property type="match status" value="2"/>
</dbReference>
<feature type="chain" id="PRO_5036072129" evidence="1">
    <location>
        <begin position="19"/>
        <end position="94"/>
    </location>
</feature>
<sequence length="94" mass="10334">MKKFFCLVLALISTTIFAKININTATVDELVLLKGIGESKAKSIVEYREENGQFSSVADLAKVKGIGNKIVEKLSSDLTVDEETDLSNLENRVK</sequence>
<dbReference type="RefSeq" id="WP_072576997.1">
    <property type="nucleotide sequence ID" value="NZ_LWHB01000123.1"/>
</dbReference>
<gene>
    <name evidence="3" type="primary">comEA_1</name>
    <name evidence="4" type="synonym">comEA_2</name>
    <name evidence="3" type="ORF">NCTC13337_00984</name>
    <name evidence="4" type="ORF">NCTC13337_01013</name>
</gene>
<feature type="domain" description="Helix-hairpin-helix DNA-binding motif class 1" evidence="2">
    <location>
        <begin position="28"/>
        <end position="47"/>
    </location>
</feature>
<evidence type="ECO:0000313" key="5">
    <source>
        <dbReference type="Proteomes" id="UP000254601"/>
    </source>
</evidence>
<evidence type="ECO:0000313" key="4">
    <source>
        <dbReference type="EMBL" id="SUO94949.1"/>
    </source>
</evidence>
<keyword evidence="1" id="KW-0732">Signal</keyword>
<dbReference type="InterPro" id="IPR004509">
    <property type="entry name" value="Competence_ComEA_HhH"/>
</dbReference>